<feature type="domain" description="Sialate O-acetylesterase" evidence="3">
    <location>
        <begin position="119"/>
        <end position="313"/>
    </location>
</feature>
<comment type="caution">
    <text evidence="5">The sequence shown here is derived from an EMBL/GenBank/DDBJ whole genome shotgun (WGS) entry which is preliminary data.</text>
</comment>
<evidence type="ECO:0000256" key="1">
    <source>
        <dbReference type="ARBA" id="ARBA00022801"/>
    </source>
</evidence>
<dbReference type="GO" id="GO:0016788">
    <property type="term" value="F:hydrolase activity, acting on ester bonds"/>
    <property type="evidence" value="ECO:0007669"/>
    <property type="project" value="UniProtKB-ARBA"/>
</dbReference>
<reference evidence="5" key="1">
    <citation type="journal article" date="2018" name="Genome Biol.">
        <title>SKESA: strategic k-mer extension for scrupulous assemblies.</title>
        <authorList>
            <person name="Souvorov A."/>
            <person name="Agarwala R."/>
            <person name="Lipman D.J."/>
        </authorList>
    </citation>
    <scope>NUCLEOTIDE SEQUENCE</scope>
    <source>
        <strain evidence="5">BCW_2023</strain>
    </source>
</reference>
<protein>
    <submittedName>
        <fullName evidence="5">Sialate O-acetylesterase</fullName>
    </submittedName>
</protein>
<dbReference type="PANTHER" id="PTHR31988">
    <property type="entry name" value="ESTERASE, PUTATIVE (DUF303)-RELATED"/>
    <property type="match status" value="1"/>
</dbReference>
<dbReference type="SUPFAM" id="SSF52266">
    <property type="entry name" value="SGNH hydrolase"/>
    <property type="match status" value="1"/>
</dbReference>
<sequence length="777" mass="82908">MIGTSWEIFANAAGEFSIRIEGGTVAFCESSSMPSDDTTAMVFPECFTHLKTATRLWVRAVSGSPRVDISRMGITSFIPLNPGVMALPQAGTSTPPATSAAPVTPAAPKAPEYYFVIPVAGQSNMMAYGEGLPLPDTLDAPHPRIKQLARRATVTPGGAACKYNDIIPLDHCPHDVQNMSGQNHPKADLKKGQYGTVGQALHIAKKLLPYIPEEAGILMVPCSRGGAAFTMGDTGAFNAKSGATEASARWGVGKPLYQDLISRTKAALDSNPKNRLLAVVWMQGEFDMSSAGYAQQPAQFAAMVKQFRTDLADHAAQMPDFKADNVPWICGDTTYYWKNTYPTQYDTVYGGYKTCQEPNVFFVPFLTDENGHNTPTNEPAQDPDIPAAHYYGSASRTSANWVSSLRGSHFSSWARRDIIPARLASAILLYAGRKSLLAAPSGSALPATATGTATATTTNDTAASATLSYTPKVDEVGYNGRRGDGTLQQQGWKNVSGGTFTPKANPDGKGGHVLAITKTPQQSWKAEQPVTDGTDLLKHGGVLECKFRLTTAKVANQYALACYWLLNRADVPAGINFVGTTTDTHPALAYFFIQTDGTNINLMAHTSPENIKMGTFGAYNTDWHSFRLEYHGGNTSQATLYIDGGSGRDITLRNCPAGVPVNTVQLTDITSSNTYGIELASFDVRVYRDDAVITLKDTDASSYVYFPAGKRGGKVVIPDAKISAGNTVQIVANSAGTITVQPASGNVLINGLPSSTTTDHSTTLVQTGTDGKSWVTA</sequence>
<name>A0A730Z4A0_SALMO</name>
<evidence type="ECO:0000259" key="3">
    <source>
        <dbReference type="Pfam" id="PF03629"/>
    </source>
</evidence>
<gene>
    <name evidence="5" type="ORF">GND10_002563</name>
</gene>
<evidence type="ECO:0000259" key="4">
    <source>
        <dbReference type="Pfam" id="PF20350"/>
    </source>
</evidence>
<dbReference type="InterPro" id="IPR005181">
    <property type="entry name" value="SASA"/>
</dbReference>
<accession>A0A730Z4A0</accession>
<evidence type="ECO:0000313" key="5">
    <source>
        <dbReference type="EMBL" id="HAE4144005.1"/>
    </source>
</evidence>
<feature type="domain" description="DUF6645" evidence="4">
    <location>
        <begin position="537"/>
        <end position="656"/>
    </location>
</feature>
<dbReference type="InterPro" id="IPR046587">
    <property type="entry name" value="DUF6645"/>
</dbReference>
<dbReference type="InterPro" id="IPR036514">
    <property type="entry name" value="SGNH_hydro_sf"/>
</dbReference>
<feature type="region of interest" description="Disordered" evidence="2">
    <location>
        <begin position="757"/>
        <end position="777"/>
    </location>
</feature>
<evidence type="ECO:0000256" key="2">
    <source>
        <dbReference type="SAM" id="MobiDB-lite"/>
    </source>
</evidence>
<dbReference type="Gene3D" id="3.40.50.1110">
    <property type="entry name" value="SGNH hydrolase"/>
    <property type="match status" value="1"/>
</dbReference>
<reference evidence="5" key="2">
    <citation type="submission" date="2018-07" db="EMBL/GenBank/DDBJ databases">
        <authorList>
            <consortium name="NCBI Pathogen Detection Project"/>
        </authorList>
    </citation>
    <scope>NUCLEOTIDE SEQUENCE</scope>
    <source>
        <strain evidence="5">BCW_2023</strain>
    </source>
</reference>
<dbReference type="PANTHER" id="PTHR31988:SF19">
    <property type="entry name" value="9-O-ACETYL-N-ACETYLNEURAMINIC ACID DEACETYLASE-RELATED"/>
    <property type="match status" value="1"/>
</dbReference>
<dbReference type="Pfam" id="PF20350">
    <property type="entry name" value="DUF6645"/>
    <property type="match status" value="1"/>
</dbReference>
<dbReference type="EMBL" id="DAARVT010000009">
    <property type="protein sequence ID" value="HAE4144005.1"/>
    <property type="molecule type" value="Genomic_DNA"/>
</dbReference>
<dbReference type="Pfam" id="PF03629">
    <property type="entry name" value="SASA"/>
    <property type="match status" value="1"/>
</dbReference>
<dbReference type="InterPro" id="IPR052940">
    <property type="entry name" value="Carb_Esterase_6"/>
</dbReference>
<proteinExistence type="predicted"/>
<dbReference type="AlphaFoldDB" id="A0A730Z4A0"/>
<organism evidence="5">
    <name type="scientific">Salmonella montevideo</name>
    <dbReference type="NCBI Taxonomy" id="115981"/>
    <lineage>
        <taxon>Bacteria</taxon>
        <taxon>Pseudomonadati</taxon>
        <taxon>Pseudomonadota</taxon>
        <taxon>Gammaproteobacteria</taxon>
        <taxon>Enterobacterales</taxon>
        <taxon>Enterobacteriaceae</taxon>
        <taxon>Salmonella</taxon>
    </lineage>
</organism>
<keyword evidence="1" id="KW-0378">Hydrolase</keyword>